<dbReference type="Gene3D" id="3.30.470.30">
    <property type="entry name" value="DNA ligase/mRNA capping enzyme"/>
    <property type="match status" value="1"/>
</dbReference>
<evidence type="ECO:0000256" key="4">
    <source>
        <dbReference type="ARBA" id="ARBA00022723"/>
    </source>
</evidence>
<protein>
    <recommendedName>
        <fullName evidence="14">DNA ligase</fullName>
        <ecNumber evidence="14">6.5.1.1</ecNumber>
    </recommendedName>
</protein>
<dbReference type="CDD" id="cd07901">
    <property type="entry name" value="Adenylation_DNA_ligase_Arch_LigB"/>
    <property type="match status" value="1"/>
</dbReference>
<dbReference type="GO" id="GO:0003910">
    <property type="term" value="F:DNA ligase (ATP) activity"/>
    <property type="evidence" value="ECO:0007669"/>
    <property type="project" value="UniProtKB-EC"/>
</dbReference>
<keyword evidence="4" id="KW-0479">Metal-binding</keyword>
<evidence type="ECO:0000313" key="18">
    <source>
        <dbReference type="Proteomes" id="UP000587527"/>
    </source>
</evidence>
<evidence type="ECO:0000256" key="9">
    <source>
        <dbReference type="ARBA" id="ARBA00023172"/>
    </source>
</evidence>
<dbReference type="PANTHER" id="PTHR45674:SF13">
    <property type="entry name" value="DNA LIGASE-RELATED"/>
    <property type="match status" value="1"/>
</dbReference>
<dbReference type="InterPro" id="IPR016059">
    <property type="entry name" value="DNA_ligase_ATP-dep_CS"/>
</dbReference>
<dbReference type="InterPro" id="IPR012308">
    <property type="entry name" value="DNA_ligase_ATP-dep_N"/>
</dbReference>
<gene>
    <name evidence="17" type="ORF">F4553_007170</name>
</gene>
<dbReference type="Pfam" id="PF04675">
    <property type="entry name" value="DNA_ligase_A_N"/>
    <property type="match status" value="1"/>
</dbReference>
<keyword evidence="7 14" id="KW-0067">ATP-binding</keyword>
<dbReference type="InterPro" id="IPR012340">
    <property type="entry name" value="NA-bd_OB-fold"/>
</dbReference>
<dbReference type="PROSITE" id="PS00697">
    <property type="entry name" value="DNA_LIGASE_A1"/>
    <property type="match status" value="1"/>
</dbReference>
<dbReference type="InterPro" id="IPR000977">
    <property type="entry name" value="DNA_ligase_ATP-dep"/>
</dbReference>
<dbReference type="Gene3D" id="1.10.3260.10">
    <property type="entry name" value="DNA ligase, ATP-dependent, N-terminal domain"/>
    <property type="match status" value="1"/>
</dbReference>
<dbReference type="GO" id="GO:0006260">
    <property type="term" value="P:DNA replication"/>
    <property type="evidence" value="ECO:0007669"/>
    <property type="project" value="UniProtKB-KW"/>
</dbReference>
<dbReference type="GO" id="GO:0006281">
    <property type="term" value="P:DNA repair"/>
    <property type="evidence" value="ECO:0007669"/>
    <property type="project" value="UniProtKB-KW"/>
</dbReference>
<dbReference type="Pfam" id="PF04679">
    <property type="entry name" value="DNA_ligase_A_C"/>
    <property type="match status" value="1"/>
</dbReference>
<dbReference type="GO" id="GO:0046872">
    <property type="term" value="F:metal ion binding"/>
    <property type="evidence" value="ECO:0007669"/>
    <property type="project" value="UniProtKB-KW"/>
</dbReference>
<evidence type="ECO:0000256" key="10">
    <source>
        <dbReference type="ARBA" id="ARBA00023204"/>
    </source>
</evidence>
<dbReference type="SUPFAM" id="SSF56091">
    <property type="entry name" value="DNA ligase/mRNA capping enzyme, catalytic domain"/>
    <property type="match status" value="1"/>
</dbReference>
<evidence type="ECO:0000313" key="17">
    <source>
        <dbReference type="EMBL" id="MBB5873736.1"/>
    </source>
</evidence>
<evidence type="ECO:0000256" key="11">
    <source>
        <dbReference type="ARBA" id="ARBA00023306"/>
    </source>
</evidence>
<evidence type="ECO:0000256" key="3">
    <source>
        <dbReference type="ARBA" id="ARBA00022705"/>
    </source>
</evidence>
<dbReference type="GO" id="GO:0003677">
    <property type="term" value="F:DNA binding"/>
    <property type="evidence" value="ECO:0007669"/>
    <property type="project" value="InterPro"/>
</dbReference>
<comment type="function">
    <text evidence="13">DNA ligase that seals nicks in double-stranded DNA during DNA replication, DNA recombination and DNA repair.</text>
</comment>
<evidence type="ECO:0000256" key="1">
    <source>
        <dbReference type="ARBA" id="ARBA00022598"/>
    </source>
</evidence>
<dbReference type="EMBL" id="JACHMN010000003">
    <property type="protein sequence ID" value="MBB5873736.1"/>
    <property type="molecule type" value="Genomic_DNA"/>
</dbReference>
<dbReference type="GO" id="GO:0051301">
    <property type="term" value="P:cell division"/>
    <property type="evidence" value="ECO:0007669"/>
    <property type="project" value="UniProtKB-KW"/>
</dbReference>
<dbReference type="RefSeq" id="WP_184845286.1">
    <property type="nucleotide sequence ID" value="NZ_JACHMN010000003.1"/>
</dbReference>
<keyword evidence="10 14" id="KW-0234">DNA repair</keyword>
<evidence type="ECO:0000256" key="5">
    <source>
        <dbReference type="ARBA" id="ARBA00022741"/>
    </source>
</evidence>
<keyword evidence="1 14" id="KW-0436">Ligase</keyword>
<evidence type="ECO:0000256" key="13">
    <source>
        <dbReference type="ARBA" id="ARBA00054532"/>
    </source>
</evidence>
<keyword evidence="18" id="KW-1185">Reference proteome</keyword>
<evidence type="ECO:0000256" key="14">
    <source>
        <dbReference type="RuleBase" id="RU000617"/>
    </source>
</evidence>
<dbReference type="NCBIfam" id="TIGR00574">
    <property type="entry name" value="dnl1"/>
    <property type="match status" value="1"/>
</dbReference>
<comment type="catalytic activity">
    <reaction evidence="12 14">
        <text>ATP + (deoxyribonucleotide)n-3'-hydroxyl + 5'-phospho-(deoxyribonucleotide)m = (deoxyribonucleotide)n+m + AMP + diphosphate.</text>
        <dbReference type="EC" id="6.5.1.1"/>
    </reaction>
</comment>
<dbReference type="GO" id="GO:0071897">
    <property type="term" value="P:DNA biosynthetic process"/>
    <property type="evidence" value="ECO:0007669"/>
    <property type="project" value="InterPro"/>
</dbReference>
<evidence type="ECO:0000256" key="12">
    <source>
        <dbReference type="ARBA" id="ARBA00034003"/>
    </source>
</evidence>
<keyword evidence="5 14" id="KW-0547">Nucleotide-binding</keyword>
<dbReference type="EC" id="6.5.1.1" evidence="14"/>
<keyword evidence="2" id="KW-0132">Cell division</keyword>
<dbReference type="NCBIfam" id="NF002868">
    <property type="entry name" value="PRK03180.1"/>
    <property type="match status" value="1"/>
</dbReference>
<evidence type="ECO:0000256" key="2">
    <source>
        <dbReference type="ARBA" id="ARBA00022618"/>
    </source>
</evidence>
<dbReference type="Proteomes" id="UP000587527">
    <property type="component" value="Unassembled WGS sequence"/>
</dbReference>
<reference evidence="17 18" key="1">
    <citation type="submission" date="2020-08" db="EMBL/GenBank/DDBJ databases">
        <title>Sequencing the genomes of 1000 actinobacteria strains.</title>
        <authorList>
            <person name="Klenk H.-P."/>
        </authorList>
    </citation>
    <scope>NUCLEOTIDE SEQUENCE [LARGE SCALE GENOMIC DNA]</scope>
    <source>
        <strain evidence="17 18">DSM 45362</strain>
    </source>
</reference>
<keyword evidence="11" id="KW-0131">Cell cycle</keyword>
<keyword evidence="9 14" id="KW-0233">DNA recombination</keyword>
<dbReference type="AlphaFoldDB" id="A0A841C1J4"/>
<dbReference type="SUPFAM" id="SSF50249">
    <property type="entry name" value="Nucleic acid-binding proteins"/>
    <property type="match status" value="1"/>
</dbReference>
<keyword evidence="3" id="KW-0235">DNA replication</keyword>
<comment type="caution">
    <text evidence="17">The sequence shown here is derived from an EMBL/GenBank/DDBJ whole genome shotgun (WGS) entry which is preliminary data.</text>
</comment>
<dbReference type="InterPro" id="IPR050191">
    <property type="entry name" value="ATP-dep_DNA_ligase"/>
</dbReference>
<dbReference type="CDD" id="cd07972">
    <property type="entry name" value="OBF_DNA_ligase_Arch_LigB"/>
    <property type="match status" value="1"/>
</dbReference>
<evidence type="ECO:0000256" key="15">
    <source>
        <dbReference type="RuleBase" id="RU004196"/>
    </source>
</evidence>
<dbReference type="PROSITE" id="PS50160">
    <property type="entry name" value="DNA_LIGASE_A3"/>
    <property type="match status" value="1"/>
</dbReference>
<accession>A0A841C1J4</accession>
<comment type="similarity">
    <text evidence="15">Belongs to the ATP-dependent DNA ligase family.</text>
</comment>
<evidence type="ECO:0000256" key="7">
    <source>
        <dbReference type="ARBA" id="ARBA00022840"/>
    </source>
</evidence>
<sequence>MLFAEVAATSAAVAATSGRKAKIELIAAALRGLAPDEIEPGAAYLAGELRQRSTGVGWASLQQPPPPAAVPTLSVAEVHAAIDRIAAIAGTGSQARRRDELHRLLAAATAPEQALLRGLFTGEVRQGALAGILADAVAEAAAVDAALVRRSLLLSGDLSVVAAAALTGGAAILGTFALQVGRPLAPMLAQPAADVTEALGITGVPAVVDAKLDGIRIQVHRAGDEIAVFSRSLDDITARLPEVVAAVRTLPGSTFVLDGEALGLDTAGRPLPFQETARQAASHGRGGLFPYFFDLLHLDGTDLLDSPGHERWAALAEHLPAEMLVGRQSVSTPEQAQAAFDAALRSGQEGVVIKAADAPYDVGRRGGAWVKVKPRHTLDLVVLAVEWGHGRRQGLLSNLHLGARDPRTGGFVMLGKTFKGLTDETLRWQTARFLELATDRDEWVVTVRPEQVVEIAFDGVQTSPRYPGGVALRFARVLRYRDDKRADEADTIDEVLRIRGRAAD</sequence>
<dbReference type="SUPFAM" id="SSF117018">
    <property type="entry name" value="ATP-dependent DNA ligase DNA-binding domain"/>
    <property type="match status" value="1"/>
</dbReference>
<evidence type="ECO:0000256" key="6">
    <source>
        <dbReference type="ARBA" id="ARBA00022763"/>
    </source>
</evidence>
<dbReference type="Gene3D" id="2.40.50.140">
    <property type="entry name" value="Nucleic acid-binding proteins"/>
    <property type="match status" value="1"/>
</dbReference>
<feature type="domain" description="ATP-dependent DNA ligase family profile" evidence="16">
    <location>
        <begin position="291"/>
        <end position="405"/>
    </location>
</feature>
<name>A0A841C1J4_9ACTN</name>
<keyword evidence="6 14" id="KW-0227">DNA damage</keyword>
<evidence type="ECO:0000259" key="16">
    <source>
        <dbReference type="PROSITE" id="PS50160"/>
    </source>
</evidence>
<proteinExistence type="inferred from homology"/>
<dbReference type="FunFam" id="2.40.50.140:FF:000163">
    <property type="entry name" value="Probable DNA ligase"/>
    <property type="match status" value="1"/>
</dbReference>
<dbReference type="PANTHER" id="PTHR45674">
    <property type="entry name" value="DNA LIGASE 1/3 FAMILY MEMBER"/>
    <property type="match status" value="1"/>
</dbReference>
<evidence type="ECO:0000256" key="8">
    <source>
        <dbReference type="ARBA" id="ARBA00022842"/>
    </source>
</evidence>
<dbReference type="InterPro" id="IPR036599">
    <property type="entry name" value="DNA_ligase_N_sf"/>
</dbReference>
<dbReference type="GO" id="GO:0005524">
    <property type="term" value="F:ATP binding"/>
    <property type="evidence" value="ECO:0007669"/>
    <property type="project" value="UniProtKB-KW"/>
</dbReference>
<dbReference type="InterPro" id="IPR012310">
    <property type="entry name" value="DNA_ligase_ATP-dep_cent"/>
</dbReference>
<dbReference type="GO" id="GO:0006310">
    <property type="term" value="P:DNA recombination"/>
    <property type="evidence" value="ECO:0007669"/>
    <property type="project" value="UniProtKB-KW"/>
</dbReference>
<organism evidence="17 18">
    <name type="scientific">Allocatelliglobosispora scoriae</name>
    <dbReference type="NCBI Taxonomy" id="643052"/>
    <lineage>
        <taxon>Bacteria</taxon>
        <taxon>Bacillati</taxon>
        <taxon>Actinomycetota</taxon>
        <taxon>Actinomycetes</taxon>
        <taxon>Micromonosporales</taxon>
        <taxon>Micromonosporaceae</taxon>
        <taxon>Allocatelliglobosispora</taxon>
    </lineage>
</organism>
<dbReference type="Pfam" id="PF01068">
    <property type="entry name" value="DNA_ligase_A_M"/>
    <property type="match status" value="1"/>
</dbReference>
<keyword evidence="8" id="KW-0460">Magnesium</keyword>
<dbReference type="InterPro" id="IPR012309">
    <property type="entry name" value="DNA_ligase_ATP-dep_C"/>
</dbReference>